<dbReference type="EMBL" id="MCFC01000058">
    <property type="protein sequence ID" value="ORY25372.1"/>
    <property type="molecule type" value="Genomic_DNA"/>
</dbReference>
<organism evidence="2 3">
    <name type="scientific">Naematelia encephala</name>
    <dbReference type="NCBI Taxonomy" id="71784"/>
    <lineage>
        <taxon>Eukaryota</taxon>
        <taxon>Fungi</taxon>
        <taxon>Dikarya</taxon>
        <taxon>Basidiomycota</taxon>
        <taxon>Agaricomycotina</taxon>
        <taxon>Tremellomycetes</taxon>
        <taxon>Tremellales</taxon>
        <taxon>Naemateliaceae</taxon>
        <taxon>Naematelia</taxon>
    </lineage>
</organism>
<proteinExistence type="predicted"/>
<dbReference type="STRING" id="71784.A0A1Y2AS65"/>
<feature type="region of interest" description="Disordered" evidence="1">
    <location>
        <begin position="169"/>
        <end position="218"/>
    </location>
</feature>
<feature type="compositionally biased region" description="Basic and acidic residues" evidence="1">
    <location>
        <begin position="287"/>
        <end position="298"/>
    </location>
</feature>
<evidence type="ECO:0008006" key="4">
    <source>
        <dbReference type="Google" id="ProtNLM"/>
    </source>
</evidence>
<comment type="caution">
    <text evidence="2">The sequence shown here is derived from an EMBL/GenBank/DDBJ whole genome shotgun (WGS) entry which is preliminary data.</text>
</comment>
<name>A0A1Y2AS65_9TREE</name>
<feature type="region of interest" description="Disordered" evidence="1">
    <location>
        <begin position="401"/>
        <end position="425"/>
    </location>
</feature>
<dbReference type="OrthoDB" id="10261384at2759"/>
<evidence type="ECO:0000313" key="2">
    <source>
        <dbReference type="EMBL" id="ORY25372.1"/>
    </source>
</evidence>
<feature type="compositionally biased region" description="Acidic residues" evidence="1">
    <location>
        <begin position="177"/>
        <end position="189"/>
    </location>
</feature>
<dbReference type="InParanoid" id="A0A1Y2AS65"/>
<evidence type="ECO:0000256" key="1">
    <source>
        <dbReference type="SAM" id="MobiDB-lite"/>
    </source>
</evidence>
<gene>
    <name evidence="2" type="ORF">BCR39DRAFT_544522</name>
</gene>
<keyword evidence="3" id="KW-1185">Reference proteome</keyword>
<feature type="compositionally biased region" description="Polar residues" evidence="1">
    <location>
        <begin position="190"/>
        <end position="203"/>
    </location>
</feature>
<dbReference type="AlphaFoldDB" id="A0A1Y2AS65"/>
<dbReference type="Proteomes" id="UP000193986">
    <property type="component" value="Unassembled WGS sequence"/>
</dbReference>
<reference evidence="2 3" key="1">
    <citation type="submission" date="2016-07" db="EMBL/GenBank/DDBJ databases">
        <title>Pervasive Adenine N6-methylation of Active Genes in Fungi.</title>
        <authorList>
            <consortium name="DOE Joint Genome Institute"/>
            <person name="Mondo S.J."/>
            <person name="Dannebaum R.O."/>
            <person name="Kuo R.C."/>
            <person name="Labutti K."/>
            <person name="Haridas S."/>
            <person name="Kuo A."/>
            <person name="Salamov A."/>
            <person name="Ahrendt S.R."/>
            <person name="Lipzen A."/>
            <person name="Sullivan W."/>
            <person name="Andreopoulos W.B."/>
            <person name="Clum A."/>
            <person name="Lindquist E."/>
            <person name="Daum C."/>
            <person name="Ramamoorthy G.K."/>
            <person name="Gryganskyi A."/>
            <person name="Culley D."/>
            <person name="Magnuson J.K."/>
            <person name="James T.Y."/>
            <person name="O'Malley M.A."/>
            <person name="Stajich J.E."/>
            <person name="Spatafora J.W."/>
            <person name="Visel A."/>
            <person name="Grigoriev I.V."/>
        </authorList>
    </citation>
    <scope>NUCLEOTIDE SEQUENCE [LARGE SCALE GENOMIC DNA]</scope>
    <source>
        <strain evidence="2 3">68-887.2</strain>
    </source>
</reference>
<feature type="compositionally biased region" description="Basic and acidic residues" evidence="1">
    <location>
        <begin position="416"/>
        <end position="425"/>
    </location>
</feature>
<sequence length="425" mass="47081">MVDPIDPSQTILVLHDPSLDSQPFLSRLLESPILVVDSLIPWTIDNKYYTSLVHLQIAHTTTDQVDARDIPVVLYLFSGDIPNPLPRLLTQLVVHDPRDIALAVHVGDGEEVLDVSLVEEAFDELGMEVVDEAAVPEEDDERPIAPLEQIRQTLQTHLWPKMIRKPLASSLDTSTPSDDEAEAQEEDEISTSFPTTFRNQENTNFEETEAGPSTPKTTVAFPALEDIRAQLALDQREDFELEEAEYARLDEWLDGDDEGYHGFEMLDDQDAIDGFGSHVEDTNDGDEGGKSQVERGDDGIEENEDGVSGFEDGVPGFEDDFDDFAPFHSAPPPLSSSQPAASLIMDPTPLLLHLQSVRAELAGVEDEDERRVRAAREVGRVMKDLGMEGWDEDDLEADLFADEGEEQGETGNGHGRRGEVLDLII</sequence>
<accession>A0A1Y2AS65</accession>
<protein>
    <recommendedName>
        <fullName evidence="4">Alpha and gamma adaptin binding protein p34-domain-containing protein</fullName>
    </recommendedName>
</protein>
<feature type="region of interest" description="Disordered" evidence="1">
    <location>
        <begin position="273"/>
        <end position="305"/>
    </location>
</feature>
<evidence type="ECO:0000313" key="3">
    <source>
        <dbReference type="Proteomes" id="UP000193986"/>
    </source>
</evidence>